<organism evidence="1 2">
    <name type="scientific">Ilyomonas limi</name>
    <dbReference type="NCBI Taxonomy" id="2575867"/>
    <lineage>
        <taxon>Bacteria</taxon>
        <taxon>Pseudomonadati</taxon>
        <taxon>Bacteroidota</taxon>
        <taxon>Chitinophagia</taxon>
        <taxon>Chitinophagales</taxon>
        <taxon>Chitinophagaceae</taxon>
        <taxon>Ilyomonas</taxon>
    </lineage>
</organism>
<dbReference type="AlphaFoldDB" id="A0A4U3KV37"/>
<evidence type="ECO:0000313" key="1">
    <source>
        <dbReference type="EMBL" id="TKK64866.1"/>
    </source>
</evidence>
<reference evidence="1 2" key="1">
    <citation type="submission" date="2019-05" db="EMBL/GenBank/DDBJ databases">
        <title>Panacibacter sp. strain 17mud1-8 Genome sequencing and assembly.</title>
        <authorList>
            <person name="Chhetri G."/>
        </authorList>
    </citation>
    <scope>NUCLEOTIDE SEQUENCE [LARGE SCALE GENOMIC DNA]</scope>
    <source>
        <strain evidence="1 2">17mud1-8</strain>
    </source>
</reference>
<accession>A0A4U3KV37</accession>
<dbReference type="EMBL" id="SZQL01000027">
    <property type="protein sequence ID" value="TKK64866.1"/>
    <property type="molecule type" value="Genomic_DNA"/>
</dbReference>
<dbReference type="OrthoDB" id="7210418at2"/>
<dbReference type="RefSeq" id="WP_137263915.1">
    <property type="nucleotide sequence ID" value="NZ_SZQL01000027.1"/>
</dbReference>
<protein>
    <submittedName>
        <fullName evidence="1">Uncharacterized protein</fullName>
    </submittedName>
</protein>
<dbReference type="Proteomes" id="UP000305848">
    <property type="component" value="Unassembled WGS sequence"/>
</dbReference>
<proteinExistence type="predicted"/>
<evidence type="ECO:0000313" key="2">
    <source>
        <dbReference type="Proteomes" id="UP000305848"/>
    </source>
</evidence>
<gene>
    <name evidence="1" type="ORF">FC093_21680</name>
</gene>
<sequence length="264" mass="31263">MALTKPYHRNYRSFIKRPNSGYSSWAFIVDKQYADSPHHYTRAFLLLQEDIKNLFDFIEPADVNLKTFSFRIHELLMRTCIEIEANFKAILRENIYTPTFKSGNKSGQSKTEDYWTLNDYIKVNKTHHLDNYVAELPFWRGINHRYRPFANWAQNGSLSWYQAYNESKHDRNNKFELANFENLINAFCGLFVLLSSQFNCESFTTGEASLSVGTDSYFDGKFGIGNYLKIEFPTNWVDDDKYDFDWSVLKKENDRFEKIDYNSF</sequence>
<comment type="caution">
    <text evidence="1">The sequence shown here is derived from an EMBL/GenBank/DDBJ whole genome shotgun (WGS) entry which is preliminary data.</text>
</comment>
<keyword evidence="2" id="KW-1185">Reference proteome</keyword>
<name>A0A4U3KV37_9BACT</name>